<keyword evidence="1" id="KW-0732">Signal</keyword>
<comment type="caution">
    <text evidence="2">The sequence shown here is derived from an EMBL/GenBank/DDBJ whole genome shotgun (WGS) entry which is preliminary data.</text>
</comment>
<accession>A0A814CEA6</accession>
<name>A0A814CEA6_9BILA</name>
<dbReference type="GO" id="GO:0061630">
    <property type="term" value="F:ubiquitin protein ligase activity"/>
    <property type="evidence" value="ECO:0007669"/>
    <property type="project" value="TreeGrafter"/>
</dbReference>
<dbReference type="InterPro" id="IPR050952">
    <property type="entry name" value="TRIM-NHL_E3_ligases"/>
</dbReference>
<organism evidence="2 4">
    <name type="scientific">Didymodactylos carnosus</name>
    <dbReference type="NCBI Taxonomy" id="1234261"/>
    <lineage>
        <taxon>Eukaryota</taxon>
        <taxon>Metazoa</taxon>
        <taxon>Spiralia</taxon>
        <taxon>Gnathifera</taxon>
        <taxon>Rotifera</taxon>
        <taxon>Eurotatoria</taxon>
        <taxon>Bdelloidea</taxon>
        <taxon>Philodinida</taxon>
        <taxon>Philodinidae</taxon>
        <taxon>Didymodactylos</taxon>
    </lineage>
</organism>
<sequence>MIVCVSLAIALGVVVGDINKKNSNSEGGIQWNATSQRVQYNVGYGLYIDRNDRLYICDFPNDHIQRFSPPSYTSPGTTVAGNGTFASTPGTLNAPSCVYVDNSSNMYIADANNYRIQLWLAGASSGTTIAGTGVYGSTASSFGDIYGMFVDTTNRQIYVADYRNNRMMIWPFFGNASTFIITGINQIMDVQVDAAGYVYTASNTAGVGSVLRYPPNSTTGGIVVASGFTFTEGIRLDFYGNLYVLNSGNGSIQMFCASSMPSSHGVVVASGLSYPVDITFDSNMNLFVLDLTAGWVVKFAKL</sequence>
<proteinExistence type="predicted"/>
<dbReference type="Proteomes" id="UP000663829">
    <property type="component" value="Unassembled WGS sequence"/>
</dbReference>
<evidence type="ECO:0000313" key="4">
    <source>
        <dbReference type="Proteomes" id="UP000663829"/>
    </source>
</evidence>
<reference evidence="2" key="1">
    <citation type="submission" date="2021-02" db="EMBL/GenBank/DDBJ databases">
        <authorList>
            <person name="Nowell W R."/>
        </authorList>
    </citation>
    <scope>NUCLEOTIDE SEQUENCE</scope>
</reference>
<keyword evidence="4" id="KW-1185">Reference proteome</keyword>
<dbReference type="PANTHER" id="PTHR24104">
    <property type="entry name" value="E3 UBIQUITIN-PROTEIN LIGASE NHLRC1-RELATED"/>
    <property type="match status" value="1"/>
</dbReference>
<protein>
    <recommendedName>
        <fullName evidence="5">NHL repeat-containing protein</fullName>
    </recommendedName>
</protein>
<dbReference type="AlphaFoldDB" id="A0A814CEA6"/>
<feature type="signal peptide" evidence="1">
    <location>
        <begin position="1"/>
        <end position="16"/>
    </location>
</feature>
<evidence type="ECO:0008006" key="5">
    <source>
        <dbReference type="Google" id="ProtNLM"/>
    </source>
</evidence>
<dbReference type="InterPro" id="IPR011042">
    <property type="entry name" value="6-blade_b-propeller_TolB-like"/>
</dbReference>
<dbReference type="GO" id="GO:0008270">
    <property type="term" value="F:zinc ion binding"/>
    <property type="evidence" value="ECO:0007669"/>
    <property type="project" value="UniProtKB-KW"/>
</dbReference>
<dbReference type="PANTHER" id="PTHR24104:SF25">
    <property type="entry name" value="PROTEIN LIN-41"/>
    <property type="match status" value="1"/>
</dbReference>
<dbReference type="EMBL" id="CAJOBC010002115">
    <property type="protein sequence ID" value="CAF3716325.1"/>
    <property type="molecule type" value="Genomic_DNA"/>
</dbReference>
<evidence type="ECO:0000313" key="3">
    <source>
        <dbReference type="EMBL" id="CAF3716325.1"/>
    </source>
</evidence>
<gene>
    <name evidence="2" type="ORF">GPM918_LOCUS10639</name>
    <name evidence="3" type="ORF">SRO942_LOCUS10640</name>
</gene>
<dbReference type="GO" id="GO:0000209">
    <property type="term" value="P:protein polyubiquitination"/>
    <property type="evidence" value="ECO:0007669"/>
    <property type="project" value="TreeGrafter"/>
</dbReference>
<evidence type="ECO:0000256" key="1">
    <source>
        <dbReference type="SAM" id="SignalP"/>
    </source>
</evidence>
<dbReference type="SUPFAM" id="SSF101898">
    <property type="entry name" value="NHL repeat"/>
    <property type="match status" value="1"/>
</dbReference>
<dbReference type="EMBL" id="CAJNOQ010002115">
    <property type="protein sequence ID" value="CAF0939688.1"/>
    <property type="molecule type" value="Genomic_DNA"/>
</dbReference>
<evidence type="ECO:0000313" key="2">
    <source>
        <dbReference type="EMBL" id="CAF0939688.1"/>
    </source>
</evidence>
<feature type="chain" id="PRO_5036224041" description="NHL repeat-containing protein" evidence="1">
    <location>
        <begin position="17"/>
        <end position="302"/>
    </location>
</feature>
<dbReference type="Proteomes" id="UP000681722">
    <property type="component" value="Unassembled WGS sequence"/>
</dbReference>
<dbReference type="OrthoDB" id="10040186at2759"/>
<dbReference type="Gene3D" id="2.120.10.30">
    <property type="entry name" value="TolB, C-terminal domain"/>
    <property type="match status" value="1"/>
</dbReference>
<dbReference type="CDD" id="cd05819">
    <property type="entry name" value="NHL"/>
    <property type="match status" value="1"/>
</dbReference>
<dbReference type="GO" id="GO:0043161">
    <property type="term" value="P:proteasome-mediated ubiquitin-dependent protein catabolic process"/>
    <property type="evidence" value="ECO:0007669"/>
    <property type="project" value="TreeGrafter"/>
</dbReference>